<accession>A0A0A2XIT8</accession>
<name>A0A0A2XIT8_9PAST</name>
<evidence type="ECO:0000256" key="2">
    <source>
        <dbReference type="ARBA" id="ARBA00022475"/>
    </source>
</evidence>
<dbReference type="InterPro" id="IPR017850">
    <property type="entry name" value="Alkaline_phosphatase_core_sf"/>
</dbReference>
<dbReference type="EMBL" id="JPXY01000046">
    <property type="protein sequence ID" value="KGQ30565.1"/>
    <property type="molecule type" value="Genomic_DNA"/>
</dbReference>
<dbReference type="GO" id="GO:0005886">
    <property type="term" value="C:plasma membrane"/>
    <property type="evidence" value="ECO:0007669"/>
    <property type="project" value="UniProtKB-SubCell"/>
</dbReference>
<evidence type="ECO:0000256" key="5">
    <source>
        <dbReference type="ARBA" id="ARBA00023136"/>
    </source>
</evidence>
<feature type="transmembrane region" description="Helical" evidence="6">
    <location>
        <begin position="89"/>
        <end position="112"/>
    </location>
</feature>
<evidence type="ECO:0000256" key="4">
    <source>
        <dbReference type="ARBA" id="ARBA00022989"/>
    </source>
</evidence>
<evidence type="ECO:0000259" key="7">
    <source>
        <dbReference type="Pfam" id="PF00884"/>
    </source>
</evidence>
<dbReference type="Proteomes" id="UP000030418">
    <property type="component" value="Unassembled WGS sequence"/>
</dbReference>
<feature type="transmembrane region" description="Helical" evidence="6">
    <location>
        <begin position="6"/>
        <end position="25"/>
    </location>
</feature>
<comment type="subcellular location">
    <subcellularLocation>
        <location evidence="1">Cell membrane</location>
        <topology evidence="1">Multi-pass membrane protein</topology>
    </subcellularLocation>
</comment>
<dbReference type="Gene3D" id="3.40.720.10">
    <property type="entry name" value="Alkaline Phosphatase, subunit A"/>
    <property type="match status" value="1"/>
</dbReference>
<keyword evidence="4 6" id="KW-1133">Transmembrane helix</keyword>
<dbReference type="SUPFAM" id="SSF53649">
    <property type="entry name" value="Alkaline phosphatase-like"/>
    <property type="match status" value="1"/>
</dbReference>
<proteinExistence type="predicted"/>
<dbReference type="CDD" id="cd16015">
    <property type="entry name" value="LTA_synthase"/>
    <property type="match status" value="1"/>
</dbReference>
<dbReference type="Pfam" id="PF00884">
    <property type="entry name" value="Sulfatase"/>
    <property type="match status" value="1"/>
</dbReference>
<feature type="transmembrane region" description="Helical" evidence="6">
    <location>
        <begin position="60"/>
        <end position="83"/>
    </location>
</feature>
<comment type="caution">
    <text evidence="8">The sequence shown here is derived from an EMBL/GenBank/DDBJ whole genome shotgun (WGS) entry which is preliminary data.</text>
</comment>
<keyword evidence="9" id="KW-1185">Reference proteome</keyword>
<organism evidence="8 9">
    <name type="scientific">Gallibacterium genomosp. 2</name>
    <dbReference type="NCBI Taxonomy" id="155517"/>
    <lineage>
        <taxon>Bacteria</taxon>
        <taxon>Pseudomonadati</taxon>
        <taxon>Pseudomonadota</taxon>
        <taxon>Gammaproteobacteria</taxon>
        <taxon>Pasteurellales</taxon>
        <taxon>Pasteurellaceae</taxon>
        <taxon>Gallibacterium</taxon>
    </lineage>
</organism>
<feature type="domain" description="Sulfatase N-terminal" evidence="7">
    <location>
        <begin position="291"/>
        <end position="582"/>
    </location>
</feature>
<dbReference type="InterPro" id="IPR050448">
    <property type="entry name" value="OpgB/LTA_synthase_biosynth"/>
</dbReference>
<evidence type="ECO:0000256" key="1">
    <source>
        <dbReference type="ARBA" id="ARBA00004651"/>
    </source>
</evidence>
<evidence type="ECO:0000313" key="8">
    <source>
        <dbReference type="EMBL" id="KGQ30565.1"/>
    </source>
</evidence>
<evidence type="ECO:0000256" key="3">
    <source>
        <dbReference type="ARBA" id="ARBA00022692"/>
    </source>
</evidence>
<reference evidence="8 9" key="1">
    <citation type="submission" date="2014-08" db="EMBL/GenBank/DDBJ databases">
        <title>Chaperone-usher fimbriae in a diverse selection of Gallibacterium genomes.</title>
        <authorList>
            <person name="Kudirkiene E."/>
            <person name="Bager R.J."/>
            <person name="Johnson T.J."/>
            <person name="Bojesen A.M."/>
        </authorList>
    </citation>
    <scope>NUCLEOTIDE SEQUENCE [LARGE SCALE GENOMIC DNA]</scope>
    <source>
        <strain evidence="8 9">CCM5976</strain>
    </source>
</reference>
<dbReference type="InterPro" id="IPR000917">
    <property type="entry name" value="Sulfatase_N"/>
</dbReference>
<dbReference type="AlphaFoldDB" id="A0A0A2XIT8"/>
<feature type="transmembrane region" description="Helical" evidence="6">
    <location>
        <begin position="147"/>
        <end position="167"/>
    </location>
</feature>
<keyword evidence="5 6" id="KW-0472">Membrane</keyword>
<dbReference type="PANTHER" id="PTHR47371:SF3">
    <property type="entry name" value="PHOSPHOGLYCEROL TRANSFERASE I"/>
    <property type="match status" value="1"/>
</dbReference>
<evidence type="ECO:0000313" key="9">
    <source>
        <dbReference type="Proteomes" id="UP000030418"/>
    </source>
</evidence>
<keyword evidence="3 6" id="KW-0812">Transmembrane</keyword>
<protein>
    <submittedName>
        <fullName evidence="8">Sulfatase</fullName>
    </submittedName>
</protein>
<dbReference type="PANTHER" id="PTHR47371">
    <property type="entry name" value="LIPOTEICHOIC ACID SYNTHASE"/>
    <property type="match status" value="1"/>
</dbReference>
<sequence length="675" mass="78557">MTFYLNFLFVLTILFFYFVFQTILIRKHMVKSFIDTDLLQDPQNYRSFSRMWRMGYRYDAKISAIIIAVPFIIGSVLIAFSLYQATISLFSFYIFLISLLFTGINIGNYFYFKTYKSYYNIFMFGIVEDDTKAVLNNIWEDYPIIKLLVLTILAAIFPTSIFIYILSQRPLVIENYSTLITITFGLISLIYLAYAARGYFFTHPLAKMHAQVSSLSIINQMVPNGIIAMKWAFEDRKRDIQFSAVDKKQGSKLIKQFTKIIPTTQCFEYENPQQFFIDKTEKNTFLQQNPPHIVMALMESFGNNFLQLDNAETNDLLGKLRKYFQQDYYFKFFTSDYNGTAPSLSSLYFYSPIQNISQSIAQNKSLLQTPFFIYKNKGYKTVFITAGNIMWRNLANYMPLQGIDELYDQNSIIDTFPESKTTLSYWGIADEYAFKLAEKLLQESNQPLFINILTMTNHPPFKAPDHYHPFVVNPDILTGKILAKDKTEQKNILQAFQYAANALGEFIENIEKSNIAEKTIIAATGDHYMRAMENRFPLDLFLDKTVPFFIHIPSTIKANLAIDFNPYRLGSHKDIMPTLFALSLSDCEYWHLAGRNLLSNKAENKFNFAFNETVFITPDAVYDLHSENIVKYQWNKQNGETAKQLEIGEEEAKEIRSYSELLYWQINYQVEGIKE</sequence>
<gene>
    <name evidence="8" type="ORF">P375_09720</name>
</gene>
<evidence type="ECO:0000256" key="6">
    <source>
        <dbReference type="SAM" id="Phobius"/>
    </source>
</evidence>
<feature type="transmembrane region" description="Helical" evidence="6">
    <location>
        <begin position="179"/>
        <end position="200"/>
    </location>
</feature>
<keyword evidence="2" id="KW-1003">Cell membrane</keyword>